<evidence type="ECO:0000313" key="1">
    <source>
        <dbReference type="EMBL" id="EGA91424.1"/>
    </source>
</evidence>
<name>E7RCQ9_9BACL</name>
<comment type="caution">
    <text evidence="1">The sequence shown here is derived from an EMBL/GenBank/DDBJ whole genome shotgun (WGS) entry which is preliminary data.</text>
</comment>
<evidence type="ECO:0008006" key="3">
    <source>
        <dbReference type="Google" id="ProtNLM"/>
    </source>
</evidence>
<organism evidence="1 2">
    <name type="scientific">Planococcus donghaensis MPA1U2</name>
    <dbReference type="NCBI Taxonomy" id="933115"/>
    <lineage>
        <taxon>Bacteria</taxon>
        <taxon>Bacillati</taxon>
        <taxon>Bacillota</taxon>
        <taxon>Bacilli</taxon>
        <taxon>Bacillales</taxon>
        <taxon>Caryophanaceae</taxon>
        <taxon>Planococcus</taxon>
    </lineage>
</organism>
<protein>
    <recommendedName>
        <fullName evidence="3">Fe3+ hydroxamate ABC transporter substrate-binding protein</fullName>
    </recommendedName>
</protein>
<dbReference type="RefSeq" id="WP_008428062.1">
    <property type="nucleotide sequence ID" value="NZ_AEPB01000001.1"/>
</dbReference>
<reference evidence="1 2" key="1">
    <citation type="journal article" date="2011" name="J. Bacteriol.">
        <title>The Draft Genome of Planococcus donghaensis MPA1U2 Reveals Nonsporulation Pathways Controlled by a Conserved Spo0A Regulon.</title>
        <authorList>
            <person name="Pearson M.D."/>
            <person name="Noller H.F."/>
        </authorList>
    </citation>
    <scope>NUCLEOTIDE SEQUENCE [LARGE SCALE GENOMIC DNA]</scope>
    <source>
        <strain evidence="1 2">MPA1U2</strain>
    </source>
</reference>
<sequence length="55" mass="6499">MFNEKPICIVCKKEIADGEIVHMKMRYPKKRGITEIKAYLRDEAQFTCEACFENQ</sequence>
<evidence type="ECO:0000313" key="2">
    <source>
        <dbReference type="Proteomes" id="UP000003052"/>
    </source>
</evidence>
<accession>E7RCQ9</accession>
<dbReference type="OrthoDB" id="2353934at2"/>
<dbReference type="EMBL" id="AEPB01000001">
    <property type="protein sequence ID" value="EGA91424.1"/>
    <property type="molecule type" value="Genomic_DNA"/>
</dbReference>
<dbReference type="Proteomes" id="UP000003052">
    <property type="component" value="Unassembled WGS sequence"/>
</dbReference>
<dbReference type="AlphaFoldDB" id="E7RCQ9"/>
<dbReference type="eggNOG" id="ENOG5033GC0">
    <property type="taxonomic scope" value="Bacteria"/>
</dbReference>
<proteinExistence type="predicted"/>
<gene>
    <name evidence="1" type="ORF">GPDM_01115</name>
</gene>